<dbReference type="RefSeq" id="WP_258541402.1">
    <property type="nucleotide sequence ID" value="NZ_OU015584.1"/>
</dbReference>
<dbReference type="EMBL" id="OU015584">
    <property type="protein sequence ID" value="CAG5080118.1"/>
    <property type="molecule type" value="Genomic_DNA"/>
</dbReference>
<feature type="chain" id="PRO_5038000970" description="Outer membrane protein beta-barrel domain-containing protein" evidence="1">
    <location>
        <begin position="21"/>
        <end position="282"/>
    </location>
</feature>
<dbReference type="AlphaFoldDB" id="A0A916NG86"/>
<feature type="signal peptide" evidence="1">
    <location>
        <begin position="1"/>
        <end position="20"/>
    </location>
</feature>
<reference evidence="2" key="1">
    <citation type="submission" date="2021-04" db="EMBL/GenBank/DDBJ databases">
        <authorList>
            <person name="Rodrigo-Torres L."/>
            <person name="Arahal R. D."/>
            <person name="Lucena T."/>
        </authorList>
    </citation>
    <scope>NUCLEOTIDE SEQUENCE</scope>
    <source>
        <strain evidence="2">AS29M-1</strain>
    </source>
</reference>
<dbReference type="Proteomes" id="UP000683507">
    <property type="component" value="Chromosome"/>
</dbReference>
<keyword evidence="3" id="KW-1185">Reference proteome</keyword>
<gene>
    <name evidence="2" type="ORF">CRYO30217_01189</name>
</gene>
<accession>A0A916NG86</accession>
<dbReference type="KEGG" id="ptan:CRYO30217_01189"/>
<organism evidence="2 3">
    <name type="scientific">Parvicella tangerina</name>
    <dbReference type="NCBI Taxonomy" id="2829795"/>
    <lineage>
        <taxon>Bacteria</taxon>
        <taxon>Pseudomonadati</taxon>
        <taxon>Bacteroidota</taxon>
        <taxon>Flavobacteriia</taxon>
        <taxon>Flavobacteriales</taxon>
        <taxon>Parvicellaceae</taxon>
        <taxon>Parvicella</taxon>
    </lineage>
</organism>
<evidence type="ECO:0000313" key="2">
    <source>
        <dbReference type="EMBL" id="CAG5080118.1"/>
    </source>
</evidence>
<protein>
    <recommendedName>
        <fullName evidence="4">Outer membrane protein beta-barrel domain-containing protein</fullName>
    </recommendedName>
</protein>
<evidence type="ECO:0000313" key="3">
    <source>
        <dbReference type="Proteomes" id="UP000683507"/>
    </source>
</evidence>
<evidence type="ECO:0000256" key="1">
    <source>
        <dbReference type="SAM" id="SignalP"/>
    </source>
</evidence>
<keyword evidence="1" id="KW-0732">Signal</keyword>
<name>A0A916NG86_9FLAO</name>
<sequence length="282" mass="29862">MKRKALFVAALVGLGSFANAQTTQVTNEAGTVVTPEANDWAIGFNAAPVFDYVGNMFNGSTGNSLSTQFVNTNNAIYGKMFVDENTAYRASVRLMYGSGSSVMLQDTNTVDAAPDYIENKVTQSGAGIVLGAGIEKRRGHNRLQGYYGGEALITLGGTSPNMKYEYALEMDTANLNAGLVTNGRTLSSKSGSTFGIGVRGFIGAEYFILPKISIAAEYGWGLSWSTTGAGETVTENYGFETASDAVAGTASVFEVTTMTGKSSSFNIDTDNWGGAIRLMFHF</sequence>
<evidence type="ECO:0008006" key="4">
    <source>
        <dbReference type="Google" id="ProtNLM"/>
    </source>
</evidence>
<proteinExistence type="predicted"/>